<dbReference type="InterPro" id="IPR025161">
    <property type="entry name" value="IS402-like_dom"/>
</dbReference>
<feature type="region of interest" description="Disordered" evidence="1">
    <location>
        <begin position="73"/>
        <end position="150"/>
    </location>
</feature>
<dbReference type="EMBL" id="VDFU01000011">
    <property type="protein sequence ID" value="TNC49449.1"/>
    <property type="molecule type" value="Genomic_DNA"/>
</dbReference>
<accession>A0A5C4MV10</accession>
<dbReference type="OrthoDB" id="32553at2"/>
<dbReference type="PANTHER" id="PTHR46637">
    <property type="entry name" value="TIS1421-TRANSPOSASE PROTEIN A"/>
    <property type="match status" value="1"/>
</dbReference>
<keyword evidence="4" id="KW-1185">Reference proteome</keyword>
<evidence type="ECO:0000259" key="2">
    <source>
        <dbReference type="Pfam" id="PF13340"/>
    </source>
</evidence>
<gene>
    <name evidence="3" type="ORF">FHG66_11180</name>
</gene>
<organism evidence="3 4">
    <name type="scientific">Rubellimicrobium rubrum</name>
    <dbReference type="NCBI Taxonomy" id="2585369"/>
    <lineage>
        <taxon>Bacteria</taxon>
        <taxon>Pseudomonadati</taxon>
        <taxon>Pseudomonadota</taxon>
        <taxon>Alphaproteobacteria</taxon>
        <taxon>Rhodobacterales</taxon>
        <taxon>Roseobacteraceae</taxon>
        <taxon>Rubellimicrobium</taxon>
    </lineage>
</organism>
<proteinExistence type="predicted"/>
<feature type="domain" description="Insertion element IS402-like" evidence="2">
    <location>
        <begin position="6"/>
        <end position="61"/>
    </location>
</feature>
<dbReference type="PANTHER" id="PTHR46637:SF1">
    <property type="entry name" value="BLL5188 PROTEIN"/>
    <property type="match status" value="1"/>
</dbReference>
<reference evidence="3 4" key="1">
    <citation type="submission" date="2019-06" db="EMBL/GenBank/DDBJ databases">
        <title>YIM 131921 draft genome.</title>
        <authorList>
            <person name="Jiang L."/>
        </authorList>
    </citation>
    <scope>NUCLEOTIDE SEQUENCE [LARGE SCALE GENOMIC DNA]</scope>
    <source>
        <strain evidence="3 4">YIM 131921</strain>
    </source>
</reference>
<evidence type="ECO:0000313" key="3">
    <source>
        <dbReference type="EMBL" id="TNC49449.1"/>
    </source>
</evidence>
<protein>
    <submittedName>
        <fullName evidence="3">Transposase</fullName>
    </submittedName>
</protein>
<evidence type="ECO:0000256" key="1">
    <source>
        <dbReference type="SAM" id="MobiDB-lite"/>
    </source>
</evidence>
<dbReference type="AlphaFoldDB" id="A0A5C4MV10"/>
<comment type="caution">
    <text evidence="3">The sequence shown here is derived from an EMBL/GenBank/DDBJ whole genome shotgun (WGS) entry which is preliminary data.</text>
</comment>
<dbReference type="Pfam" id="PF13340">
    <property type="entry name" value="DUF4096"/>
    <property type="match status" value="1"/>
</dbReference>
<evidence type="ECO:0000313" key="4">
    <source>
        <dbReference type="Proteomes" id="UP000305887"/>
    </source>
</evidence>
<name>A0A5C4MV10_9RHOB</name>
<dbReference type="Proteomes" id="UP000305887">
    <property type="component" value="Unassembled WGS sequence"/>
</dbReference>
<sequence>MPRAGLRGAGRWRDHGQLIRGLMWKLWACAPWRDLPERHGPRQTSWERFSWWRHKGLFDRLPDRLPPKLNTAGLTTWTSGASHLPRGQPLGRRCAGRRCPRRPRAPCPRPRAQGSRPPSTKAAMWGNPGRAPWTLISTAGATQPNAASDR</sequence>
<feature type="compositionally biased region" description="Polar residues" evidence="1">
    <location>
        <begin position="135"/>
        <end position="150"/>
    </location>
</feature>
<feature type="compositionally biased region" description="Basic residues" evidence="1">
    <location>
        <begin position="94"/>
        <end position="104"/>
    </location>
</feature>
<dbReference type="InterPro" id="IPR052909">
    <property type="entry name" value="Transposase_6_like"/>
</dbReference>